<dbReference type="InterPro" id="IPR041373">
    <property type="entry name" value="RT_RNaseH"/>
</dbReference>
<sequence>LSSDAVLTHYDGKKPLVLVCDASPHGTGAVLCHKLSSTQEIPIAFYSRTLSATERNYAQIDKEALAVIAGVKKFHEYLYGGQFTIITDHKPLLGVFVPKKETPQILSPRMLRWSILLIAYDYTINYRPGKEIANADAVSRMPKQSTENNDSHNPTIDNFPLHSKDIARITAKDLILTR</sequence>
<feature type="non-terminal residue" evidence="9">
    <location>
        <position position="178"/>
    </location>
</feature>
<dbReference type="CDD" id="cd09274">
    <property type="entry name" value="RNase_HI_RT_Ty3"/>
    <property type="match status" value="1"/>
</dbReference>
<dbReference type="PANTHER" id="PTHR37984:SF12">
    <property type="entry name" value="RIBONUCLEASE H"/>
    <property type="match status" value="1"/>
</dbReference>
<gene>
    <name evidence="9" type="ORF">D917_05890</name>
</gene>
<keyword evidence="6" id="KW-0695">RNA-directed DNA polymerase</keyword>
<evidence type="ECO:0000256" key="2">
    <source>
        <dbReference type="ARBA" id="ARBA00022695"/>
    </source>
</evidence>
<feature type="compositionally biased region" description="Polar residues" evidence="7">
    <location>
        <begin position="142"/>
        <end position="156"/>
    </location>
</feature>
<dbReference type="AlphaFoldDB" id="A0A1Y3EYE5"/>
<reference evidence="9 10" key="1">
    <citation type="submission" date="2015-04" db="EMBL/GenBank/DDBJ databases">
        <title>Draft genome of the roundworm Trichinella nativa.</title>
        <authorList>
            <person name="Mitreva M."/>
        </authorList>
    </citation>
    <scope>NUCLEOTIDE SEQUENCE [LARGE SCALE GENOMIC DNA]</scope>
    <source>
        <strain evidence="9 10">ISS45</strain>
    </source>
</reference>
<dbReference type="FunFam" id="3.10.20.370:FF:000001">
    <property type="entry name" value="Retrovirus-related Pol polyprotein from transposon 17.6-like protein"/>
    <property type="match status" value="1"/>
</dbReference>
<evidence type="ECO:0000256" key="6">
    <source>
        <dbReference type="ARBA" id="ARBA00022918"/>
    </source>
</evidence>
<evidence type="ECO:0000313" key="9">
    <source>
        <dbReference type="EMBL" id="OUC48886.1"/>
    </source>
</evidence>
<evidence type="ECO:0000256" key="3">
    <source>
        <dbReference type="ARBA" id="ARBA00022722"/>
    </source>
</evidence>
<dbReference type="GO" id="GO:0004519">
    <property type="term" value="F:endonuclease activity"/>
    <property type="evidence" value="ECO:0007669"/>
    <property type="project" value="UniProtKB-KW"/>
</dbReference>
<comment type="caution">
    <text evidence="9">The sequence shown here is derived from an EMBL/GenBank/DDBJ whole genome shotgun (WGS) entry which is preliminary data.</text>
</comment>
<dbReference type="Gene3D" id="3.10.20.370">
    <property type="match status" value="1"/>
</dbReference>
<feature type="non-terminal residue" evidence="9">
    <location>
        <position position="1"/>
    </location>
</feature>
<evidence type="ECO:0000313" key="10">
    <source>
        <dbReference type="Proteomes" id="UP000243006"/>
    </source>
</evidence>
<dbReference type="PANTHER" id="PTHR37984">
    <property type="entry name" value="PROTEIN CBG26694"/>
    <property type="match status" value="1"/>
</dbReference>
<evidence type="ECO:0000256" key="7">
    <source>
        <dbReference type="SAM" id="MobiDB-lite"/>
    </source>
</evidence>
<keyword evidence="2" id="KW-0548">Nucleotidyltransferase</keyword>
<keyword evidence="5" id="KW-0378">Hydrolase</keyword>
<evidence type="ECO:0000256" key="4">
    <source>
        <dbReference type="ARBA" id="ARBA00022759"/>
    </source>
</evidence>
<dbReference type="Proteomes" id="UP000243006">
    <property type="component" value="Unassembled WGS sequence"/>
</dbReference>
<dbReference type="InterPro" id="IPR043502">
    <property type="entry name" value="DNA/RNA_pol_sf"/>
</dbReference>
<accession>A0A1Y3EYE5</accession>
<keyword evidence="1" id="KW-0808">Transferase</keyword>
<proteinExistence type="predicted"/>
<organism evidence="9 10">
    <name type="scientific">Trichinella nativa</name>
    <dbReference type="NCBI Taxonomy" id="6335"/>
    <lineage>
        <taxon>Eukaryota</taxon>
        <taxon>Metazoa</taxon>
        <taxon>Ecdysozoa</taxon>
        <taxon>Nematoda</taxon>
        <taxon>Enoplea</taxon>
        <taxon>Dorylaimia</taxon>
        <taxon>Trichinellida</taxon>
        <taxon>Trichinellidae</taxon>
        <taxon>Trichinella</taxon>
    </lineage>
</organism>
<protein>
    <recommendedName>
        <fullName evidence="8">Reverse transcriptase RNase H-like domain-containing protein</fullName>
    </recommendedName>
</protein>
<feature type="region of interest" description="Disordered" evidence="7">
    <location>
        <begin position="138"/>
        <end position="159"/>
    </location>
</feature>
<keyword evidence="4" id="KW-0255">Endonuclease</keyword>
<evidence type="ECO:0000259" key="8">
    <source>
        <dbReference type="Pfam" id="PF17917"/>
    </source>
</evidence>
<name>A0A1Y3EYE5_9BILA</name>
<dbReference type="GO" id="GO:0016787">
    <property type="term" value="F:hydrolase activity"/>
    <property type="evidence" value="ECO:0007669"/>
    <property type="project" value="UniProtKB-KW"/>
</dbReference>
<dbReference type="SUPFAM" id="SSF56672">
    <property type="entry name" value="DNA/RNA polymerases"/>
    <property type="match status" value="1"/>
</dbReference>
<dbReference type="Pfam" id="PF17917">
    <property type="entry name" value="RT_RNaseH"/>
    <property type="match status" value="1"/>
</dbReference>
<dbReference type="GO" id="GO:0003964">
    <property type="term" value="F:RNA-directed DNA polymerase activity"/>
    <property type="evidence" value="ECO:0007669"/>
    <property type="project" value="UniProtKB-KW"/>
</dbReference>
<feature type="domain" description="Reverse transcriptase RNase H-like" evidence="8">
    <location>
        <begin position="12"/>
        <end position="120"/>
    </location>
</feature>
<evidence type="ECO:0000256" key="1">
    <source>
        <dbReference type="ARBA" id="ARBA00022679"/>
    </source>
</evidence>
<dbReference type="InterPro" id="IPR050951">
    <property type="entry name" value="Retrovirus_Pol_polyprotein"/>
</dbReference>
<evidence type="ECO:0000256" key="5">
    <source>
        <dbReference type="ARBA" id="ARBA00022801"/>
    </source>
</evidence>
<dbReference type="EMBL" id="LVZM01001879">
    <property type="protein sequence ID" value="OUC48886.1"/>
    <property type="molecule type" value="Genomic_DNA"/>
</dbReference>
<keyword evidence="3" id="KW-0540">Nuclease</keyword>